<protein>
    <submittedName>
        <fullName evidence="2">Uncharacterized protein</fullName>
    </submittedName>
</protein>
<dbReference type="AlphaFoldDB" id="A0A8X6TLS1"/>
<reference evidence="2" key="1">
    <citation type="submission" date="2020-08" db="EMBL/GenBank/DDBJ databases">
        <title>Multicomponent nature underlies the extraordinary mechanical properties of spider dragline silk.</title>
        <authorList>
            <person name="Kono N."/>
            <person name="Nakamura H."/>
            <person name="Mori M."/>
            <person name="Yoshida Y."/>
            <person name="Ohtoshi R."/>
            <person name="Malay A.D."/>
            <person name="Moran D.A.P."/>
            <person name="Tomita M."/>
            <person name="Numata K."/>
            <person name="Arakawa K."/>
        </authorList>
    </citation>
    <scope>NUCLEOTIDE SEQUENCE</scope>
</reference>
<keyword evidence="3" id="KW-1185">Reference proteome</keyword>
<proteinExistence type="predicted"/>
<dbReference type="EMBL" id="BMAW01013208">
    <property type="protein sequence ID" value="GFT32739.1"/>
    <property type="molecule type" value="Genomic_DNA"/>
</dbReference>
<feature type="compositionally biased region" description="Polar residues" evidence="1">
    <location>
        <begin position="45"/>
        <end position="62"/>
    </location>
</feature>
<evidence type="ECO:0000313" key="2">
    <source>
        <dbReference type="EMBL" id="GFT32739.1"/>
    </source>
</evidence>
<sequence length="62" mass="7271">MELFIKNALKSDRMKMMPIRNQTRATQRMTFKDNEAKIGEHKEQNTTSSSAEQMETWTDGTF</sequence>
<organism evidence="2 3">
    <name type="scientific">Nephila pilipes</name>
    <name type="common">Giant wood spider</name>
    <name type="synonym">Nephila maculata</name>
    <dbReference type="NCBI Taxonomy" id="299642"/>
    <lineage>
        <taxon>Eukaryota</taxon>
        <taxon>Metazoa</taxon>
        <taxon>Ecdysozoa</taxon>
        <taxon>Arthropoda</taxon>
        <taxon>Chelicerata</taxon>
        <taxon>Arachnida</taxon>
        <taxon>Araneae</taxon>
        <taxon>Araneomorphae</taxon>
        <taxon>Entelegynae</taxon>
        <taxon>Araneoidea</taxon>
        <taxon>Nephilidae</taxon>
        <taxon>Nephila</taxon>
    </lineage>
</organism>
<accession>A0A8X6TLS1</accession>
<feature type="non-terminal residue" evidence="2">
    <location>
        <position position="62"/>
    </location>
</feature>
<dbReference type="Proteomes" id="UP000887013">
    <property type="component" value="Unassembled WGS sequence"/>
</dbReference>
<evidence type="ECO:0000313" key="3">
    <source>
        <dbReference type="Proteomes" id="UP000887013"/>
    </source>
</evidence>
<evidence type="ECO:0000256" key="1">
    <source>
        <dbReference type="SAM" id="MobiDB-lite"/>
    </source>
</evidence>
<name>A0A8X6TLS1_NEPPI</name>
<feature type="region of interest" description="Disordered" evidence="1">
    <location>
        <begin position="21"/>
        <end position="62"/>
    </location>
</feature>
<feature type="compositionally biased region" description="Basic and acidic residues" evidence="1">
    <location>
        <begin position="30"/>
        <end position="44"/>
    </location>
</feature>
<gene>
    <name evidence="2" type="ORF">NPIL_699771</name>
</gene>
<comment type="caution">
    <text evidence="2">The sequence shown here is derived from an EMBL/GenBank/DDBJ whole genome shotgun (WGS) entry which is preliminary data.</text>
</comment>